<dbReference type="GeneID" id="20083258"/>
<proteinExistence type="predicted"/>
<dbReference type="OrthoDB" id="68534at2759"/>
<name>A0A024U7H8_9STRA</name>
<organism evidence="2">
    <name type="scientific">Aphanomyces invadans</name>
    <dbReference type="NCBI Taxonomy" id="157072"/>
    <lineage>
        <taxon>Eukaryota</taxon>
        <taxon>Sar</taxon>
        <taxon>Stramenopiles</taxon>
        <taxon>Oomycota</taxon>
        <taxon>Saprolegniomycetes</taxon>
        <taxon>Saprolegniales</taxon>
        <taxon>Verrucalvaceae</taxon>
        <taxon>Aphanomyces</taxon>
    </lineage>
</organism>
<dbReference type="EMBL" id="KI913962">
    <property type="protein sequence ID" value="ETW01553.1"/>
    <property type="molecule type" value="Genomic_DNA"/>
</dbReference>
<reference evidence="2" key="1">
    <citation type="submission" date="2013-12" db="EMBL/GenBank/DDBJ databases">
        <title>The Genome Sequence of Aphanomyces invadans NJM9701.</title>
        <authorList>
            <consortium name="The Broad Institute Genomics Platform"/>
            <person name="Russ C."/>
            <person name="Tyler B."/>
            <person name="van West P."/>
            <person name="Dieguez-Uribeondo J."/>
            <person name="Young S.K."/>
            <person name="Zeng Q."/>
            <person name="Gargeya S."/>
            <person name="Fitzgerald M."/>
            <person name="Abouelleil A."/>
            <person name="Alvarado L."/>
            <person name="Chapman S.B."/>
            <person name="Gainer-Dewar J."/>
            <person name="Goldberg J."/>
            <person name="Griggs A."/>
            <person name="Gujja S."/>
            <person name="Hansen M."/>
            <person name="Howarth C."/>
            <person name="Imamovic A."/>
            <person name="Ireland A."/>
            <person name="Larimer J."/>
            <person name="McCowan C."/>
            <person name="Murphy C."/>
            <person name="Pearson M."/>
            <person name="Poon T.W."/>
            <person name="Priest M."/>
            <person name="Roberts A."/>
            <person name="Saif S."/>
            <person name="Shea T."/>
            <person name="Sykes S."/>
            <person name="Wortman J."/>
            <person name="Nusbaum C."/>
            <person name="Birren B."/>
        </authorList>
    </citation>
    <scope>NUCLEOTIDE SEQUENCE [LARGE SCALE GENOMIC DNA]</scope>
    <source>
        <strain evidence="2">NJM9701</strain>
    </source>
</reference>
<protein>
    <submittedName>
        <fullName evidence="2">Uncharacterized protein</fullName>
    </submittedName>
</protein>
<dbReference type="VEuPathDB" id="FungiDB:H310_06208"/>
<accession>A0A024U7H8</accession>
<evidence type="ECO:0000256" key="1">
    <source>
        <dbReference type="SAM" id="MobiDB-lite"/>
    </source>
</evidence>
<sequence>MTPTACEAHLDDDAMAVALRTRRAQKKTTGEACASTFVLGVATAKKKQELHPTVVRKVERGQPHTHHSDPITLPSVVDVPSDRLHMQFVRQERSINQHHLQVYATPGPTDYDDGAATLVRPRSACATLNGSDRREPKPSDAPPATQYNPKPVRPRSLSARISLSRPPDVPIHDHVRFYIPASDFSTAKSQSWDIARRFSTDRYPRRPVKALAKSTRPVGWGNNLSPDESPRQRALAPSHQHVHVRSRTPHRRVTMLHEFVTRRLRAWAVIVWVVDAHLEIYRQACIHRVCRRLLCVMMSRRTATIRAFDQWRGATIEYAKHIASTVIINHFWHMRISARGRLKTRAIHVLKTFLTWTQQGPVVVKQVQRYIDRVRRVQMWWKHSVRVLFSRAVLWVRQWRTAEEAMRRAHLAAKEAALDTPFHVKWNVDHQAEWSQALFCLGPNRLLIGQDISTDAVLVKIELSAATTIDGAALSGLPGGAGQQPFLHVQPKRDATQCLLITGHDLHIWQLKLNLAIACGDILDQHRQDSMGLACQLKLKDMRQRHRLATHEITGILWYCVGDLLRERPHCPTAAMHRAIRTNYMERRVKFSRNWRKYQLTQLKWQQQCQLAKEVQHVADDHHAVLLEKPRPPHFKPLIPSTQLAMLIDEI</sequence>
<dbReference type="RefSeq" id="XP_008869401.1">
    <property type="nucleotide sequence ID" value="XM_008871179.1"/>
</dbReference>
<feature type="region of interest" description="Disordered" evidence="1">
    <location>
        <begin position="126"/>
        <end position="156"/>
    </location>
</feature>
<gene>
    <name evidence="2" type="ORF">H310_06208</name>
</gene>
<dbReference type="eggNOG" id="ENOG502SH07">
    <property type="taxonomic scope" value="Eukaryota"/>
</dbReference>
<dbReference type="AlphaFoldDB" id="A0A024U7H8"/>
<feature type="region of interest" description="Disordered" evidence="1">
    <location>
        <begin position="217"/>
        <end position="247"/>
    </location>
</feature>
<evidence type="ECO:0000313" key="2">
    <source>
        <dbReference type="EMBL" id="ETW01553.1"/>
    </source>
</evidence>